<evidence type="ECO:0000256" key="10">
    <source>
        <dbReference type="RuleBase" id="RU361185"/>
    </source>
</evidence>
<name>A0AAE9W8U0_9SCHI</name>
<dbReference type="SUPFAM" id="SSF51445">
    <property type="entry name" value="(Trans)glycosidases"/>
    <property type="match status" value="1"/>
</dbReference>
<dbReference type="RefSeq" id="XP_056036059.1">
    <property type="nucleotide sequence ID" value="XM_056179149.1"/>
</dbReference>
<evidence type="ECO:0000256" key="9">
    <source>
        <dbReference type="ARBA" id="ARBA00042895"/>
    </source>
</evidence>
<keyword evidence="17" id="KW-1185">Reference proteome</keyword>
<accession>A0AAE9W8U0</accession>
<keyword evidence="8 10" id="KW-0326">Glycosidase</keyword>
<keyword evidence="5 10" id="KW-0378">Hydrolase</keyword>
<dbReference type="InterPro" id="IPR030458">
    <property type="entry name" value="Glyco_hydro_31_AS"/>
</dbReference>
<dbReference type="InterPro" id="IPR000322">
    <property type="entry name" value="Glyco_hydro_31_TIM"/>
</dbReference>
<dbReference type="Pfam" id="PF21365">
    <property type="entry name" value="Glyco_hydro_31_3rd"/>
    <property type="match status" value="1"/>
</dbReference>
<dbReference type="GO" id="GO:0030246">
    <property type="term" value="F:carbohydrate binding"/>
    <property type="evidence" value="ECO:0007669"/>
    <property type="project" value="InterPro"/>
</dbReference>
<evidence type="ECO:0000256" key="11">
    <source>
        <dbReference type="SAM" id="SignalP"/>
    </source>
</evidence>
<dbReference type="GeneID" id="80873838"/>
<dbReference type="InterPro" id="IPR017853">
    <property type="entry name" value="GH"/>
</dbReference>
<organism evidence="16 17">
    <name type="scientific">Schizosaccharomyces osmophilus</name>
    <dbReference type="NCBI Taxonomy" id="2545709"/>
    <lineage>
        <taxon>Eukaryota</taxon>
        <taxon>Fungi</taxon>
        <taxon>Dikarya</taxon>
        <taxon>Ascomycota</taxon>
        <taxon>Taphrinomycotina</taxon>
        <taxon>Schizosaccharomycetes</taxon>
        <taxon>Schizosaccharomycetales</taxon>
        <taxon>Schizosaccharomycetaceae</taxon>
        <taxon>Schizosaccharomyces</taxon>
    </lineage>
</organism>
<dbReference type="Pfam" id="PF17137">
    <property type="entry name" value="DUF5110"/>
    <property type="match status" value="1"/>
</dbReference>
<evidence type="ECO:0000259" key="12">
    <source>
        <dbReference type="Pfam" id="PF01055"/>
    </source>
</evidence>
<dbReference type="FunFam" id="2.60.40.1180:FF:000023">
    <property type="entry name" value="neutral alpha-glucosidase AB isoform X2"/>
    <property type="match status" value="1"/>
</dbReference>
<feature type="domain" description="Glycoside hydrolase family 31 N-terminal" evidence="13">
    <location>
        <begin position="92"/>
        <end position="321"/>
    </location>
</feature>
<keyword evidence="6" id="KW-0256">Endoplasmic reticulum</keyword>
<evidence type="ECO:0000259" key="14">
    <source>
        <dbReference type="Pfam" id="PF17137"/>
    </source>
</evidence>
<evidence type="ECO:0000256" key="7">
    <source>
        <dbReference type="ARBA" id="ARBA00023180"/>
    </source>
</evidence>
<evidence type="ECO:0000259" key="15">
    <source>
        <dbReference type="Pfam" id="PF21365"/>
    </source>
</evidence>
<dbReference type="InterPro" id="IPR013780">
    <property type="entry name" value="Glyco_hydro_b"/>
</dbReference>
<feature type="domain" description="Glycosyl hydrolase family 31 C-terminal" evidence="15">
    <location>
        <begin position="701"/>
        <end position="789"/>
    </location>
</feature>
<gene>
    <name evidence="16" type="primary">gls2</name>
    <name evidence="16" type="ORF">SOMG_00355</name>
</gene>
<evidence type="ECO:0000256" key="2">
    <source>
        <dbReference type="ARBA" id="ARBA00004833"/>
    </source>
</evidence>
<feature type="signal peptide" evidence="11">
    <location>
        <begin position="1"/>
        <end position="25"/>
    </location>
</feature>
<comment type="pathway">
    <text evidence="2">Glycan metabolism; N-glycan metabolism.</text>
</comment>
<dbReference type="PROSITE" id="PS00129">
    <property type="entry name" value="GLYCOSYL_HYDROL_F31_1"/>
    <property type="match status" value="1"/>
</dbReference>
<evidence type="ECO:0000256" key="5">
    <source>
        <dbReference type="ARBA" id="ARBA00022801"/>
    </source>
</evidence>
<evidence type="ECO:0000256" key="3">
    <source>
        <dbReference type="ARBA" id="ARBA00007806"/>
    </source>
</evidence>
<dbReference type="Gene3D" id="2.60.40.1180">
    <property type="entry name" value="Golgi alpha-mannosidase II"/>
    <property type="match status" value="2"/>
</dbReference>
<dbReference type="PANTHER" id="PTHR22762:SF54">
    <property type="entry name" value="BCDNA.GH04962"/>
    <property type="match status" value="1"/>
</dbReference>
<evidence type="ECO:0000259" key="13">
    <source>
        <dbReference type="Pfam" id="PF13802"/>
    </source>
</evidence>
<dbReference type="EMBL" id="CP115611">
    <property type="protein sequence ID" value="WBW71816.1"/>
    <property type="molecule type" value="Genomic_DNA"/>
</dbReference>
<feature type="chain" id="PRO_5042087780" description="Glucosidase II subunit alpha" evidence="11">
    <location>
        <begin position="26"/>
        <end position="919"/>
    </location>
</feature>
<proteinExistence type="inferred from homology"/>
<dbReference type="SUPFAM" id="SSF74650">
    <property type="entry name" value="Galactose mutarotase-like"/>
    <property type="match status" value="1"/>
</dbReference>
<evidence type="ECO:0000256" key="1">
    <source>
        <dbReference type="ARBA" id="ARBA00004240"/>
    </source>
</evidence>
<dbReference type="InterPro" id="IPR033403">
    <property type="entry name" value="DUF5110"/>
</dbReference>
<keyword evidence="7" id="KW-0325">Glycoprotein</keyword>
<dbReference type="GO" id="GO:0017177">
    <property type="term" value="C:glucosidase II complex"/>
    <property type="evidence" value="ECO:0007669"/>
    <property type="project" value="TreeGrafter"/>
</dbReference>
<comment type="subcellular location">
    <subcellularLocation>
        <location evidence="1">Endoplasmic reticulum</location>
    </subcellularLocation>
</comment>
<dbReference type="Pfam" id="PF01055">
    <property type="entry name" value="Glyco_hydro_31_2nd"/>
    <property type="match status" value="1"/>
</dbReference>
<dbReference type="CDD" id="cd06603">
    <property type="entry name" value="GH31_GANC_GANAB_alpha"/>
    <property type="match status" value="1"/>
</dbReference>
<dbReference type="InterPro" id="IPR011013">
    <property type="entry name" value="Gal_mutarotase_sf_dom"/>
</dbReference>
<dbReference type="AlphaFoldDB" id="A0AAE9W8U0"/>
<evidence type="ECO:0000256" key="4">
    <source>
        <dbReference type="ARBA" id="ARBA00022729"/>
    </source>
</evidence>
<sequence length="919" mass="105806">MNLVRFRWILQWVILGLFVIGSSEAAFRHVFRTSAQDGFAKRNRQLASAQKYDPNYKGQFQLDTSSITFSDGILSGILQKQVPGNMEEILFPFTISFLKDGSTRFQLDEKRRLEGNVDYDGAKIRKDRFDVAQYHDLGSRIHIDTEHPEVTTHNKKLLKVDYGNNQQFSMVLHFQPFMIEFLRDGNVEVVLNQRQLLNMEHYRPRSERSQKDESLGMWEEKFDNILDSKPRGPESLGLDISFIGYKHVYGVPEHTSSLSLKETNNSETGYTDPYRLYNVDIFEYEVDSPMSQYGAIPFMQAHKVNSDVGIFWSNAAATWIDIEKDASSTSTHWYSESGKMDVFIYLGPTALDVYEAYSGLTGRTQLPPLFSIGYHQCRWNYFSEEDVQTVDNTFNEVDMPYDAIWLDIDYTSGRRYFTWDEATFPHPQETLKKLDSNGRKMVVILDPHIKNDPNYFVSKDLLENDFTVKDSSGVDNYNAECWPGDSIWVDFFNMEGQQWWGDLYSYDRFKGSDKNLFIWNDMNEPSVFKGPETSMHRDAIHHGGWEHRDVHNIYGHECINSTYKGLIKRDHGELRPFILTRSFFAGTNTLAASWIGDTLSTWEHFRGSLATVLTNGVAGMPFSGADVAGFFGNPDPELFVRWYELGIFYPFFRAHAHIDTKRREPWLYGEPYTSMVRNLLGIRYRLLPTWYTTFRTTHMTGLPILRPQFLVHPADELGFDIDDQFYLGDSGLLVKPVLEPGVSETAVYIADDETYYDFYDFDEMKGKGKHVVPASLGRIPILLRGGNILITRERIRRASELTINDPYTLYIAVSGKTGSASGELYMDDGTSFEYEKGAYISRKFTFNDGVLDVFDTHPHPQSGVRYAESMKHLKVERIKLIGDNHQKIKIHKHGMSGVKSWDVKVNTDGVVQKPNLYLV</sequence>
<feature type="domain" description="Glycoside hydrolase family 31 TIM barrel" evidence="12">
    <location>
        <begin position="365"/>
        <end position="692"/>
    </location>
</feature>
<reference evidence="16 17" key="1">
    <citation type="journal article" date="2023" name="G3 (Bethesda)">
        <title>A high-quality reference genome for the fission yeast Schizosaccharomyces osmophilus.</title>
        <authorList>
            <person name="Jia G.S."/>
            <person name="Zhang W.C."/>
            <person name="Liang Y."/>
            <person name="Liu X.H."/>
            <person name="Rhind N."/>
            <person name="Pidoux A."/>
            <person name="Brysch-Herzberg M."/>
            <person name="Du L.L."/>
        </authorList>
    </citation>
    <scope>NUCLEOTIDE SEQUENCE [LARGE SCALE GENOMIC DNA]</scope>
    <source>
        <strain evidence="16 17">CBS 15793</strain>
    </source>
</reference>
<dbReference type="GO" id="GO:0090599">
    <property type="term" value="F:alpha-glucosidase activity"/>
    <property type="evidence" value="ECO:0007669"/>
    <property type="project" value="TreeGrafter"/>
</dbReference>
<dbReference type="GO" id="GO:0006491">
    <property type="term" value="P:N-glycan processing"/>
    <property type="evidence" value="ECO:0007669"/>
    <property type="project" value="TreeGrafter"/>
</dbReference>
<evidence type="ECO:0000256" key="6">
    <source>
        <dbReference type="ARBA" id="ARBA00022824"/>
    </source>
</evidence>
<dbReference type="Pfam" id="PF13802">
    <property type="entry name" value="Gal_mutarotas_2"/>
    <property type="match status" value="1"/>
</dbReference>
<dbReference type="InterPro" id="IPR048395">
    <property type="entry name" value="Glyco_hydro_31_C"/>
</dbReference>
<evidence type="ECO:0000256" key="8">
    <source>
        <dbReference type="ARBA" id="ARBA00023295"/>
    </source>
</evidence>
<feature type="domain" description="DUF5110" evidence="14">
    <location>
        <begin position="808"/>
        <end position="848"/>
    </location>
</feature>
<dbReference type="Gene3D" id="2.60.40.1760">
    <property type="entry name" value="glycosyl hydrolase (family 31)"/>
    <property type="match status" value="1"/>
</dbReference>
<protein>
    <recommendedName>
        <fullName evidence="9">Glucosidase II subunit alpha</fullName>
    </recommendedName>
</protein>
<dbReference type="PANTHER" id="PTHR22762">
    <property type="entry name" value="ALPHA-GLUCOSIDASE"/>
    <property type="match status" value="1"/>
</dbReference>
<dbReference type="SUPFAM" id="SSF51011">
    <property type="entry name" value="Glycosyl hydrolase domain"/>
    <property type="match status" value="1"/>
</dbReference>
<dbReference type="Proteomes" id="UP001212411">
    <property type="component" value="Chromosome 1"/>
</dbReference>
<dbReference type="Gene3D" id="3.20.20.80">
    <property type="entry name" value="Glycosidases"/>
    <property type="match status" value="1"/>
</dbReference>
<dbReference type="InterPro" id="IPR025887">
    <property type="entry name" value="Glyco_hydro_31_N_dom"/>
</dbReference>
<keyword evidence="4 11" id="KW-0732">Signal</keyword>
<dbReference type="KEGG" id="som:SOMG_00355"/>
<dbReference type="GO" id="GO:0005975">
    <property type="term" value="P:carbohydrate metabolic process"/>
    <property type="evidence" value="ECO:0007669"/>
    <property type="project" value="InterPro"/>
</dbReference>
<evidence type="ECO:0000313" key="17">
    <source>
        <dbReference type="Proteomes" id="UP001212411"/>
    </source>
</evidence>
<evidence type="ECO:0000313" key="16">
    <source>
        <dbReference type="EMBL" id="WBW71816.1"/>
    </source>
</evidence>
<dbReference type="CDD" id="cd14752">
    <property type="entry name" value="GH31_N"/>
    <property type="match status" value="1"/>
</dbReference>
<comment type="similarity">
    <text evidence="3 10">Belongs to the glycosyl hydrolase 31 family.</text>
</comment>